<protein>
    <submittedName>
        <fullName evidence="2">Primosome DnaD subunit</fullName>
    </submittedName>
</protein>
<name>H9BVC2_TRIHA</name>
<proteinExistence type="evidence at transcript level"/>
<sequence>QPRTPLTVKTLPPLSKPSVTHYEIPKAKHSHPSSRVKTLKSRKQKPKFSDLKSEPAILTLYFVDEE</sequence>
<accession>H9BVC2</accession>
<evidence type="ECO:0000256" key="1">
    <source>
        <dbReference type="SAM" id="MobiDB-lite"/>
    </source>
</evidence>
<feature type="compositionally biased region" description="Basic residues" evidence="1">
    <location>
        <begin position="27"/>
        <end position="46"/>
    </location>
</feature>
<organism evidence="2">
    <name type="scientific">Trichoderma harzianum</name>
    <name type="common">Hypocrea lixii</name>
    <dbReference type="NCBI Taxonomy" id="5544"/>
    <lineage>
        <taxon>Eukaryota</taxon>
        <taxon>Fungi</taxon>
        <taxon>Dikarya</taxon>
        <taxon>Ascomycota</taxon>
        <taxon>Pezizomycotina</taxon>
        <taxon>Sordariomycetes</taxon>
        <taxon>Hypocreomycetidae</taxon>
        <taxon>Hypocreales</taxon>
        <taxon>Hypocreaceae</taxon>
        <taxon>Trichoderma</taxon>
    </lineage>
</organism>
<dbReference type="AlphaFoldDB" id="H9BVC2"/>
<dbReference type="EMBL" id="JQ080062">
    <property type="protein sequence ID" value="AFD53809.1"/>
    <property type="molecule type" value="mRNA"/>
</dbReference>
<feature type="region of interest" description="Disordered" evidence="1">
    <location>
        <begin position="1"/>
        <end position="48"/>
    </location>
</feature>
<evidence type="ECO:0000313" key="2">
    <source>
        <dbReference type="EMBL" id="AFD53809.1"/>
    </source>
</evidence>
<feature type="non-terminal residue" evidence="2">
    <location>
        <position position="1"/>
    </location>
</feature>
<feature type="non-terminal residue" evidence="2">
    <location>
        <position position="66"/>
    </location>
</feature>
<reference evidence="2" key="1">
    <citation type="submission" date="2011-11" db="EMBL/GenBank/DDBJ databases">
        <title>Differential display of genes from Trichoderma harzianum involved in polysaccharides degradation present in water hyacinth.</title>
        <authorList>
            <person name="Arana-Cuenca A."/>
            <person name="Anducho-Reyes M.A."/>
            <person name="Martinez-Jimenez A."/>
            <person name="Moss-Acosta C.L."/>
            <person name="Gonzalez-Becerra A.E."/>
            <person name="Tellez-Jurado A."/>
        </authorList>
    </citation>
    <scope>NUCLEOTIDE SEQUENCE</scope>
</reference>